<feature type="region of interest" description="Disordered" evidence="1">
    <location>
        <begin position="154"/>
        <end position="187"/>
    </location>
</feature>
<name>A0A813EIG3_POLGL</name>
<feature type="compositionally biased region" description="Low complexity" evidence="1">
    <location>
        <begin position="27"/>
        <end position="43"/>
    </location>
</feature>
<sequence>MAEATLRTLQRSFAPEQLEADDKPDNNKNSNNNINNNNNNNSNKADDKQDLWPPMDDWHSQEASTGAPSAGSSEVTAGNSPAEASQAARAARAPGRWQCSTETSSNQRWFSNCEDPSDYFWDGDSSWEKFCNPADGRIYLYREADEMYFFEDDAVQEGQRSQRSQQQSQDPPEQPSTSPSSPTPRRSLLTCLETCSDDRQLGRPRAASQSAARPTPAVTQQQQQRQPQPNPLGCLPPPSGPGAKVLSQLAMRLSDFSNNSGQDATKVAQLPPLELLSWCAQQVSQLGKEESLVTLCRRLHSRTGGDLAALWLSFGKQSGLMNRRPEMMQPVVLIYFICVAASQSPQAFTYLRGKLHDFERIIVDLVKSRISERTDEKSEPADDWSKWEAISASPGASSRSHEHGGYWQEVAKWDWTPEDKWTNNQDSDSAAPEQSWSSRGPVLNSLGGFMESQADTDKEVSKFIADNRLDDHAARALQKAPSTVQQTVICGEWLRAVRNPSAALVGRLRDESARLAAGSDARPRNDASQHAINDSRATGDFRLKGWTCGKCNSEVFAGWSRCTRCESFPSSPKRSSPATQSKAFRWTCPSCRSYFTGTQLFAGLGGCPCCTPCPKEAGWDQLVAVVKARQAVNSAEAARWHHLCDSQPLGKNYRDPFRQSRAFLRWYLDGNSNNDNYDNNNNDNNNNHEPCAGGGASASSRVDSCSQSGWTNNNSNNSNTTNNNNSNNDRSTSAEGEEVALVSAIHSHGDTRSNQEEWDSTNNKLFEKPWHQRGRDDKTRRWENTCNDQGAGDKWRDNAGACEEDWGEQRLKGDDLRETGISGENVTQARMERAQKTTTDQQQNRVREAGESQSWDEAMQDSDRVFSDSGKATSAATPSQRRLFQQLAQDAEIAAQIASAASKLAYDAQRQAARKLAELSHFVRQLAE</sequence>
<feature type="compositionally biased region" description="Pro residues" evidence="1">
    <location>
        <begin position="228"/>
        <end position="240"/>
    </location>
</feature>
<keyword evidence="3" id="KW-1185">Reference proteome</keyword>
<dbReference type="PANTHER" id="PTHR23353:SF23">
    <property type="entry name" value="PROTEIN HAIRLESS"/>
    <property type="match status" value="1"/>
</dbReference>
<evidence type="ECO:0008006" key="4">
    <source>
        <dbReference type="Google" id="ProtNLM"/>
    </source>
</evidence>
<feature type="compositionally biased region" description="Low complexity" evidence="1">
    <location>
        <begin position="203"/>
        <end position="227"/>
    </location>
</feature>
<feature type="compositionally biased region" description="Basic and acidic residues" evidence="1">
    <location>
        <begin position="765"/>
        <end position="776"/>
    </location>
</feature>
<feature type="region of interest" description="Disordered" evidence="1">
    <location>
        <begin position="418"/>
        <end position="449"/>
    </location>
</feature>
<feature type="compositionally biased region" description="Low complexity" evidence="1">
    <location>
        <begin position="711"/>
        <end position="728"/>
    </location>
</feature>
<feature type="region of interest" description="Disordered" evidence="1">
    <location>
        <begin position="675"/>
        <end position="776"/>
    </location>
</feature>
<feature type="compositionally biased region" description="Polar residues" evidence="1">
    <location>
        <begin position="61"/>
        <end position="79"/>
    </location>
</feature>
<feature type="region of interest" description="Disordered" evidence="1">
    <location>
        <begin position="200"/>
        <end position="243"/>
    </location>
</feature>
<feature type="compositionally biased region" description="Low complexity" evidence="1">
    <location>
        <begin position="156"/>
        <end position="187"/>
    </location>
</feature>
<evidence type="ECO:0000313" key="3">
    <source>
        <dbReference type="Proteomes" id="UP000654075"/>
    </source>
</evidence>
<dbReference type="Proteomes" id="UP000654075">
    <property type="component" value="Unassembled WGS sequence"/>
</dbReference>
<dbReference type="AlphaFoldDB" id="A0A813EIG3"/>
<feature type="region of interest" description="Disordered" evidence="1">
    <location>
        <begin position="822"/>
        <end position="860"/>
    </location>
</feature>
<protein>
    <recommendedName>
        <fullName evidence="4">RanBP2-type domain-containing protein</fullName>
    </recommendedName>
</protein>
<feature type="compositionally biased region" description="Basic and acidic residues" evidence="1">
    <location>
        <begin position="44"/>
        <end position="60"/>
    </location>
</feature>
<accession>A0A813EIG3</accession>
<feature type="compositionally biased region" description="Low complexity" evidence="1">
    <location>
        <begin position="675"/>
        <end position="687"/>
    </location>
</feature>
<feature type="region of interest" description="Disordered" evidence="1">
    <location>
        <begin position="1"/>
        <end position="108"/>
    </location>
</feature>
<feature type="compositionally biased region" description="Polar residues" evidence="1">
    <location>
        <begin position="98"/>
        <end position="108"/>
    </location>
</feature>
<dbReference type="EMBL" id="CAJNNV010009492">
    <property type="protein sequence ID" value="CAE8597439.1"/>
    <property type="molecule type" value="Genomic_DNA"/>
</dbReference>
<evidence type="ECO:0000313" key="2">
    <source>
        <dbReference type="EMBL" id="CAE8597439.1"/>
    </source>
</evidence>
<dbReference type="InterPro" id="IPR053019">
    <property type="entry name" value="GATA_zinc_finger"/>
</dbReference>
<feature type="compositionally biased region" description="Polar residues" evidence="1">
    <location>
        <begin position="422"/>
        <end position="438"/>
    </location>
</feature>
<organism evidence="2 3">
    <name type="scientific">Polarella glacialis</name>
    <name type="common">Dinoflagellate</name>
    <dbReference type="NCBI Taxonomy" id="89957"/>
    <lineage>
        <taxon>Eukaryota</taxon>
        <taxon>Sar</taxon>
        <taxon>Alveolata</taxon>
        <taxon>Dinophyceae</taxon>
        <taxon>Suessiales</taxon>
        <taxon>Suessiaceae</taxon>
        <taxon>Polarella</taxon>
    </lineage>
</organism>
<feature type="compositionally biased region" description="Polar residues" evidence="1">
    <location>
        <begin position="697"/>
        <end position="710"/>
    </location>
</feature>
<evidence type="ECO:0000256" key="1">
    <source>
        <dbReference type="SAM" id="MobiDB-lite"/>
    </source>
</evidence>
<feature type="compositionally biased region" description="Low complexity" evidence="1">
    <location>
        <begin position="80"/>
        <end position="94"/>
    </location>
</feature>
<reference evidence="2" key="1">
    <citation type="submission" date="2021-02" db="EMBL/GenBank/DDBJ databases">
        <authorList>
            <person name="Dougan E. K."/>
            <person name="Rhodes N."/>
            <person name="Thang M."/>
            <person name="Chan C."/>
        </authorList>
    </citation>
    <scope>NUCLEOTIDE SEQUENCE</scope>
</reference>
<gene>
    <name evidence="2" type="ORF">PGLA1383_LOCUS15883</name>
</gene>
<proteinExistence type="predicted"/>
<dbReference type="PANTHER" id="PTHR23353">
    <property type="entry name" value="RAB-GAP/TBC-RELATED"/>
    <property type="match status" value="1"/>
</dbReference>
<comment type="caution">
    <text evidence="2">The sequence shown here is derived from an EMBL/GenBank/DDBJ whole genome shotgun (WGS) entry which is preliminary data.</text>
</comment>